<dbReference type="Pfam" id="PF03707">
    <property type="entry name" value="MHYT"/>
    <property type="match status" value="3"/>
</dbReference>
<dbReference type="InterPro" id="IPR005330">
    <property type="entry name" value="MHYT_dom"/>
</dbReference>
<dbReference type="InterPro" id="IPR000160">
    <property type="entry name" value="GGDEF_dom"/>
</dbReference>
<dbReference type="NCBIfam" id="TIGR00254">
    <property type="entry name" value="GGDEF"/>
    <property type="match status" value="1"/>
</dbReference>
<feature type="domain" description="MHYT" evidence="4">
    <location>
        <begin position="12"/>
        <end position="200"/>
    </location>
</feature>
<dbReference type="RefSeq" id="WP_353400400.1">
    <property type="nucleotide sequence ID" value="NZ_BAABWU010000008.1"/>
</dbReference>
<feature type="transmembrane region" description="Helical" evidence="1">
    <location>
        <begin position="110"/>
        <end position="128"/>
    </location>
</feature>
<dbReference type="Pfam" id="PF00563">
    <property type="entry name" value="EAL"/>
    <property type="match status" value="1"/>
</dbReference>
<dbReference type="InterPro" id="IPR029787">
    <property type="entry name" value="Nucleotide_cyclase"/>
</dbReference>
<feature type="transmembrane region" description="Helical" evidence="1">
    <location>
        <begin position="176"/>
        <end position="197"/>
    </location>
</feature>
<protein>
    <submittedName>
        <fullName evidence="5">Bifunctional diguanylate cyclase/phosphodiesterase</fullName>
    </submittedName>
</protein>
<dbReference type="Pfam" id="PF00990">
    <property type="entry name" value="GGDEF"/>
    <property type="match status" value="1"/>
</dbReference>
<dbReference type="InterPro" id="IPR035919">
    <property type="entry name" value="EAL_sf"/>
</dbReference>
<keyword evidence="6" id="KW-1185">Reference proteome</keyword>
<keyword evidence="1" id="KW-0812">Transmembrane</keyword>
<comment type="caution">
    <text evidence="5">The sequence shown here is derived from an EMBL/GenBank/DDBJ whole genome shotgun (WGS) entry which is preliminary data.</text>
</comment>
<dbReference type="Proteomes" id="UP001441944">
    <property type="component" value="Unassembled WGS sequence"/>
</dbReference>
<feature type="domain" description="EAL" evidence="2">
    <location>
        <begin position="427"/>
        <end position="677"/>
    </location>
</feature>
<feature type="transmembrane region" description="Helical" evidence="1">
    <location>
        <begin position="217"/>
        <end position="238"/>
    </location>
</feature>
<accession>A0ABQ0AM79</accession>
<evidence type="ECO:0000313" key="5">
    <source>
        <dbReference type="EMBL" id="GAA6196978.1"/>
    </source>
</evidence>
<sequence length="685" mass="75873">MYRLLDCITQDHIYGLVAVAAFICVIGSVLSTHMSSRLTQWKGKRRLVQLPLAGLITGATIWSTHFIAMLAYNPGYAHGYEPVLTGLSLLVGILGSVAANAWLAYGNNRYAPYVAGAIFGLCVAAMHYTGMSAYLLPGRIVWSLPHMVASVLLGAGLGAISYGLIAKRLDGMAGRIWPAATMVLAICLMHFTGMSAVEIRFDSSVVVPPMAISDTAMAMLIFGVTVIILLIAIASASIEVNLEGESRSQLEHAAQHDPLTSMPNRMWLARKMDDLATQLAEDETARVAMLTMDLNLFKEVNDLHGHAMGDAVLRRVAWRLSMQLGEGEYVARAGGDEFVAIQVGFRCIEEVLSFAKRLHAAIIEPIDLEEVSLRVGASIGIATTLEDGRDAAQLLHKSDVAMYRAKSETDRPICLFDEEMGRINRNKMQLVHDLRRALENDEFELVYQLQNRLETLAPEGFEVLLRWNHPTRGRVSPEEFIPVAEETGLVRDIGAWVLREACREAAQWDYPYSVAVNVAPQQLVQPSFLENVMDNLFETGLLPQRLELEITEASIIHDQAHTLKVMHKLKALGIRIAMDDFGTGYSSLSMLQTFPFDKIKIDRSFIQDVHKNPQRAAIVRSTLLLGDALDIPVLAEGVESEDELIFLREENCTSSQGYYFGLPMAREDMRRITCKPIDDEEENAA</sequence>
<evidence type="ECO:0000259" key="4">
    <source>
        <dbReference type="PROSITE" id="PS50924"/>
    </source>
</evidence>
<dbReference type="EMBL" id="BAABWU010000008">
    <property type="protein sequence ID" value="GAA6196978.1"/>
    <property type="molecule type" value="Genomic_DNA"/>
</dbReference>
<dbReference type="InterPro" id="IPR001633">
    <property type="entry name" value="EAL_dom"/>
</dbReference>
<feature type="transmembrane region" description="Helical" evidence="1">
    <location>
        <begin position="52"/>
        <end position="72"/>
    </location>
</feature>
<dbReference type="PROSITE" id="PS50887">
    <property type="entry name" value="GGDEF"/>
    <property type="match status" value="1"/>
</dbReference>
<feature type="transmembrane region" description="Helical" evidence="1">
    <location>
        <begin position="12"/>
        <end position="31"/>
    </location>
</feature>
<dbReference type="PROSITE" id="PS50883">
    <property type="entry name" value="EAL"/>
    <property type="match status" value="1"/>
</dbReference>
<keyword evidence="1" id="KW-1133">Transmembrane helix</keyword>
<feature type="transmembrane region" description="Helical" evidence="1">
    <location>
        <begin position="140"/>
        <end position="164"/>
    </location>
</feature>
<dbReference type="Gene3D" id="3.30.70.270">
    <property type="match status" value="1"/>
</dbReference>
<dbReference type="InterPro" id="IPR043128">
    <property type="entry name" value="Rev_trsase/Diguanyl_cyclase"/>
</dbReference>
<dbReference type="PANTHER" id="PTHR44757">
    <property type="entry name" value="DIGUANYLATE CYCLASE DGCP"/>
    <property type="match status" value="1"/>
</dbReference>
<dbReference type="PANTHER" id="PTHR44757:SF2">
    <property type="entry name" value="BIOFILM ARCHITECTURE MAINTENANCE PROTEIN MBAA"/>
    <property type="match status" value="1"/>
</dbReference>
<evidence type="ECO:0000313" key="6">
    <source>
        <dbReference type="Proteomes" id="UP001441944"/>
    </source>
</evidence>
<dbReference type="CDD" id="cd01949">
    <property type="entry name" value="GGDEF"/>
    <property type="match status" value="1"/>
</dbReference>
<evidence type="ECO:0000259" key="2">
    <source>
        <dbReference type="PROSITE" id="PS50883"/>
    </source>
</evidence>
<feature type="domain" description="GGDEF" evidence="3">
    <location>
        <begin position="285"/>
        <end position="418"/>
    </location>
</feature>
<dbReference type="SMART" id="SM00267">
    <property type="entry name" value="GGDEF"/>
    <property type="match status" value="1"/>
</dbReference>
<proteinExistence type="predicted"/>
<name>A0ABQ0AM79_9RHOB</name>
<dbReference type="SUPFAM" id="SSF141868">
    <property type="entry name" value="EAL domain-like"/>
    <property type="match status" value="1"/>
</dbReference>
<dbReference type="PROSITE" id="PS50924">
    <property type="entry name" value="MHYT"/>
    <property type="match status" value="1"/>
</dbReference>
<feature type="transmembrane region" description="Helical" evidence="1">
    <location>
        <begin position="84"/>
        <end position="103"/>
    </location>
</feature>
<organism evidence="5 6">
    <name type="scientific">Pseudophaeobacter arcticus</name>
    <dbReference type="NCBI Taxonomy" id="385492"/>
    <lineage>
        <taxon>Bacteria</taxon>
        <taxon>Pseudomonadati</taxon>
        <taxon>Pseudomonadota</taxon>
        <taxon>Alphaproteobacteria</taxon>
        <taxon>Rhodobacterales</taxon>
        <taxon>Paracoccaceae</taxon>
        <taxon>Pseudophaeobacter</taxon>
    </lineage>
</organism>
<reference evidence="5 6" key="1">
    <citation type="submission" date="2024-04" db="EMBL/GenBank/DDBJ databases">
        <title>Draft genome sequence of Pseudophaeobacter arcticus NBRC 116598.</title>
        <authorList>
            <person name="Miyakawa T."/>
            <person name="Kusuya Y."/>
            <person name="Miura T."/>
        </authorList>
    </citation>
    <scope>NUCLEOTIDE SEQUENCE [LARGE SCALE GENOMIC DNA]</scope>
    <source>
        <strain evidence="5 6">SU-CL00105</strain>
    </source>
</reference>
<dbReference type="InterPro" id="IPR052155">
    <property type="entry name" value="Biofilm_reg_signaling"/>
</dbReference>
<dbReference type="CDD" id="cd01948">
    <property type="entry name" value="EAL"/>
    <property type="match status" value="1"/>
</dbReference>
<gene>
    <name evidence="5" type="ORF">NBRC116598_24220</name>
</gene>
<evidence type="ECO:0000259" key="3">
    <source>
        <dbReference type="PROSITE" id="PS50887"/>
    </source>
</evidence>
<keyword evidence="1" id="KW-0472">Membrane</keyword>
<dbReference type="SMART" id="SM00052">
    <property type="entry name" value="EAL"/>
    <property type="match status" value="1"/>
</dbReference>
<dbReference type="SUPFAM" id="SSF55073">
    <property type="entry name" value="Nucleotide cyclase"/>
    <property type="match status" value="1"/>
</dbReference>
<dbReference type="Gene3D" id="3.20.20.450">
    <property type="entry name" value="EAL domain"/>
    <property type="match status" value="1"/>
</dbReference>
<evidence type="ECO:0000256" key="1">
    <source>
        <dbReference type="PROSITE-ProRule" id="PRU00244"/>
    </source>
</evidence>